<evidence type="ECO:0000256" key="3">
    <source>
        <dbReference type="ARBA" id="ARBA00022723"/>
    </source>
</evidence>
<dbReference type="GO" id="GO:0046872">
    <property type="term" value="F:metal ion binding"/>
    <property type="evidence" value="ECO:0007669"/>
    <property type="project" value="UniProtKB-KW"/>
</dbReference>
<dbReference type="PROSITE" id="PS00198">
    <property type="entry name" value="4FE4S_FER_1"/>
    <property type="match status" value="1"/>
</dbReference>
<evidence type="ECO:0000259" key="8">
    <source>
        <dbReference type="PROSITE" id="PS51379"/>
    </source>
</evidence>
<dbReference type="Pfam" id="PF12801">
    <property type="entry name" value="Fer4_5"/>
    <property type="match status" value="2"/>
</dbReference>
<organism evidence="9 10">
    <name type="scientific">Eubacterium ramulus</name>
    <dbReference type="NCBI Taxonomy" id="39490"/>
    <lineage>
        <taxon>Bacteria</taxon>
        <taxon>Bacillati</taxon>
        <taxon>Bacillota</taxon>
        <taxon>Clostridia</taxon>
        <taxon>Eubacteriales</taxon>
        <taxon>Eubacteriaceae</taxon>
        <taxon>Eubacterium</taxon>
    </lineage>
</organism>
<proteinExistence type="predicted"/>
<sequence>MKKIHVWVRAVIQLLYFLFIPSAYTAAFNGVKYIFTQMGAKTHLEVTSFVAALIVLCVYTIVFGRFFCGFACAFGSLGDAVRALYVFICKKLKKKPITMKAAVVKKLQVVKYFVLAIIAVTCFTGVYSKAKGFSPWDVFSMLHARNFKLGGYTLGVVFLVLIVIGMCFQERFFCRVLCPMGAVFSILPVLPFSTLRRDRSECIKGCRACTMKCPSDIELAPDTAPELSGDCFQCQKCIDTCPKGNIHTGIRALKGNEIWYTVLRAVILLILFKFVGL</sequence>
<keyword evidence="7" id="KW-0812">Transmembrane</keyword>
<keyword evidence="6" id="KW-0411">Iron-sulfur</keyword>
<keyword evidence="4" id="KW-0249">Electron transport</keyword>
<dbReference type="SUPFAM" id="SSF54862">
    <property type="entry name" value="4Fe-4S ferredoxins"/>
    <property type="match status" value="1"/>
</dbReference>
<dbReference type="OrthoDB" id="9806398at2"/>
<dbReference type="EMBL" id="JRFU01000069">
    <property type="protein sequence ID" value="PWE86968.1"/>
    <property type="molecule type" value="Genomic_DNA"/>
</dbReference>
<feature type="domain" description="4Fe-4S ferredoxin-type" evidence="8">
    <location>
        <begin position="193"/>
        <end position="222"/>
    </location>
</feature>
<dbReference type="PROSITE" id="PS51379">
    <property type="entry name" value="4FE4S_FER_2"/>
    <property type="match status" value="2"/>
</dbReference>
<feature type="transmembrane region" description="Helical" evidence="7">
    <location>
        <begin position="6"/>
        <end position="31"/>
    </location>
</feature>
<keyword evidence="10" id="KW-1185">Reference proteome</keyword>
<dbReference type="InterPro" id="IPR017896">
    <property type="entry name" value="4Fe4S_Fe-S-bd"/>
</dbReference>
<keyword evidence="7" id="KW-1133">Transmembrane helix</keyword>
<gene>
    <name evidence="9" type="ORF">LG34_06835</name>
</gene>
<feature type="transmembrane region" description="Helical" evidence="7">
    <location>
        <begin position="43"/>
        <end position="62"/>
    </location>
</feature>
<feature type="domain" description="4Fe-4S ferredoxin-type" evidence="8">
    <location>
        <begin position="223"/>
        <end position="251"/>
    </location>
</feature>
<dbReference type="Proteomes" id="UP000245288">
    <property type="component" value="Unassembled WGS sequence"/>
</dbReference>
<feature type="transmembrane region" description="Helical" evidence="7">
    <location>
        <begin position="147"/>
        <end position="165"/>
    </location>
</feature>
<accession>A0A2V1JWR5</accession>
<feature type="transmembrane region" description="Helical" evidence="7">
    <location>
        <begin position="68"/>
        <end position="88"/>
    </location>
</feature>
<keyword evidence="2" id="KW-0004">4Fe-4S</keyword>
<evidence type="ECO:0000256" key="7">
    <source>
        <dbReference type="SAM" id="Phobius"/>
    </source>
</evidence>
<dbReference type="InterPro" id="IPR051684">
    <property type="entry name" value="Electron_Trans/Redox"/>
</dbReference>
<dbReference type="AlphaFoldDB" id="A0A2V1JWR5"/>
<dbReference type="GO" id="GO:0051539">
    <property type="term" value="F:4 iron, 4 sulfur cluster binding"/>
    <property type="evidence" value="ECO:0007669"/>
    <property type="project" value="UniProtKB-KW"/>
</dbReference>
<protein>
    <recommendedName>
        <fullName evidence="8">4Fe-4S ferredoxin-type domain-containing protein</fullName>
    </recommendedName>
</protein>
<dbReference type="InterPro" id="IPR017900">
    <property type="entry name" value="4Fe4S_Fe_S_CS"/>
</dbReference>
<evidence type="ECO:0000256" key="5">
    <source>
        <dbReference type="ARBA" id="ARBA00023004"/>
    </source>
</evidence>
<keyword evidence="7" id="KW-0472">Membrane</keyword>
<comment type="caution">
    <text evidence="9">The sequence shown here is derived from an EMBL/GenBank/DDBJ whole genome shotgun (WGS) entry which is preliminary data.</text>
</comment>
<keyword evidence="3" id="KW-0479">Metal-binding</keyword>
<evidence type="ECO:0000256" key="2">
    <source>
        <dbReference type="ARBA" id="ARBA00022485"/>
    </source>
</evidence>
<name>A0A2V1JWR5_EUBRA</name>
<keyword evidence="1" id="KW-0813">Transport</keyword>
<evidence type="ECO:0000256" key="1">
    <source>
        <dbReference type="ARBA" id="ARBA00022448"/>
    </source>
</evidence>
<reference evidence="9 10" key="1">
    <citation type="submission" date="2014-09" db="EMBL/GenBank/DDBJ databases">
        <title>Butyrate-producing bacteria isolated from human gut.</title>
        <authorList>
            <person name="Zhang Q."/>
            <person name="Zhao L."/>
        </authorList>
    </citation>
    <scope>NUCLEOTIDE SEQUENCE [LARGE SCALE GENOMIC DNA]</scope>
    <source>
        <strain evidence="9 10">21</strain>
    </source>
</reference>
<evidence type="ECO:0000256" key="6">
    <source>
        <dbReference type="ARBA" id="ARBA00023014"/>
    </source>
</evidence>
<evidence type="ECO:0000256" key="4">
    <source>
        <dbReference type="ARBA" id="ARBA00022982"/>
    </source>
</evidence>
<evidence type="ECO:0000313" key="9">
    <source>
        <dbReference type="EMBL" id="PWE86968.1"/>
    </source>
</evidence>
<keyword evidence="5" id="KW-0408">Iron</keyword>
<feature type="transmembrane region" description="Helical" evidence="7">
    <location>
        <begin position="109"/>
        <end position="127"/>
    </location>
</feature>
<feature type="transmembrane region" description="Helical" evidence="7">
    <location>
        <begin position="172"/>
        <end position="190"/>
    </location>
</feature>
<dbReference type="GO" id="GO:0005886">
    <property type="term" value="C:plasma membrane"/>
    <property type="evidence" value="ECO:0007669"/>
    <property type="project" value="TreeGrafter"/>
</dbReference>
<dbReference type="PANTHER" id="PTHR30176">
    <property type="entry name" value="FERREDOXIN-TYPE PROTEIN NAPH"/>
    <property type="match status" value="1"/>
</dbReference>
<evidence type="ECO:0000313" key="10">
    <source>
        <dbReference type="Proteomes" id="UP000245288"/>
    </source>
</evidence>
<dbReference type="PANTHER" id="PTHR30176:SF3">
    <property type="entry name" value="FERREDOXIN-TYPE PROTEIN NAPH"/>
    <property type="match status" value="1"/>
</dbReference>